<dbReference type="Gene3D" id="3.40.50.720">
    <property type="entry name" value="NAD(P)-binding Rossmann-like Domain"/>
    <property type="match status" value="1"/>
</dbReference>
<evidence type="ECO:0000313" key="6">
    <source>
        <dbReference type="EMBL" id="JAG22072.1"/>
    </source>
</evidence>
<reference evidence="6" key="1">
    <citation type="journal article" date="2014" name="PLoS ONE">
        <title>Transcriptome-Based Identification of ABC Transporters in the Western Tarnished Plant Bug Lygus hesperus.</title>
        <authorList>
            <person name="Hull J.J."/>
            <person name="Chaney K."/>
            <person name="Geib S.M."/>
            <person name="Fabrick J.A."/>
            <person name="Brent C.S."/>
            <person name="Walsh D."/>
            <person name="Lavine L.C."/>
        </authorList>
    </citation>
    <scope>NUCLEOTIDE SEQUENCE</scope>
</reference>
<evidence type="ECO:0000256" key="3">
    <source>
        <dbReference type="ARBA" id="ARBA00023002"/>
    </source>
</evidence>
<feature type="region of interest" description="Disordered" evidence="5">
    <location>
        <begin position="160"/>
        <end position="179"/>
    </location>
</feature>
<comment type="similarity">
    <text evidence="4">Belongs to the short-chain dehydrogenases/reductases (SDR) family. 17-beta-HSD 3 subfamily.</text>
</comment>
<evidence type="ECO:0000256" key="2">
    <source>
        <dbReference type="ARBA" id="ARBA00022955"/>
    </source>
</evidence>
<accession>A0A0A9XMY6</accession>
<keyword evidence="1" id="KW-0521">NADP</keyword>
<keyword evidence="2" id="KW-0444">Lipid biosynthesis</keyword>
<dbReference type="EMBL" id="GBHO01021532">
    <property type="protein sequence ID" value="JAG22072.1"/>
    <property type="molecule type" value="Transcribed_RNA"/>
</dbReference>
<dbReference type="GO" id="GO:0006694">
    <property type="term" value="P:steroid biosynthetic process"/>
    <property type="evidence" value="ECO:0007669"/>
    <property type="project" value="UniProtKB-KW"/>
</dbReference>
<reference evidence="6" key="2">
    <citation type="submission" date="2014-07" db="EMBL/GenBank/DDBJ databases">
        <authorList>
            <person name="Hull J."/>
        </authorList>
    </citation>
    <scope>NUCLEOTIDE SEQUENCE</scope>
</reference>
<evidence type="ECO:0000256" key="4">
    <source>
        <dbReference type="ARBA" id="ARBA00038261"/>
    </source>
</evidence>
<dbReference type="EMBL" id="GDHC01015678">
    <property type="protein sequence ID" value="JAQ02951.1"/>
    <property type="molecule type" value="Transcribed_RNA"/>
</dbReference>
<dbReference type="PANTHER" id="PTHR43086:SF2">
    <property type="entry name" value="HYDROXYSTEROID DEHYDROGENASE-LIKE PROTEIN 1"/>
    <property type="match status" value="1"/>
</dbReference>
<dbReference type="Pfam" id="PF00106">
    <property type="entry name" value="adh_short"/>
    <property type="match status" value="1"/>
</dbReference>
<dbReference type="AlphaFoldDB" id="A0A0A9XMY6"/>
<dbReference type="GO" id="GO:0005783">
    <property type="term" value="C:endoplasmic reticulum"/>
    <property type="evidence" value="ECO:0007669"/>
    <property type="project" value="TreeGrafter"/>
</dbReference>
<sequence>MLNINITFTTYLTRALIPKLSERPSLMLFLSSYTSAHPLAMMSVYSATKSYNEAFGQALAGELRPKNIDVRSILPYFVVSPMSGFRTSSWNVPDPISFAHTALAQVQCSDYTYSPHWAHDLLSRACDLLPDSMMGSMGLKNMAIARTRLIRRKERILAAKTKQKAEGANMNKSSANVTQ</sequence>
<name>A0A0A9XMY6_LYGHE</name>
<dbReference type="SUPFAM" id="SSF51735">
    <property type="entry name" value="NAD(P)-binding Rossmann-fold domains"/>
    <property type="match status" value="1"/>
</dbReference>
<dbReference type="InterPro" id="IPR036291">
    <property type="entry name" value="NAD(P)-bd_dom_sf"/>
</dbReference>
<dbReference type="PANTHER" id="PTHR43086">
    <property type="entry name" value="VERY-LONG-CHAIN 3-OXOOACYL-COA REDUCTASE"/>
    <property type="match status" value="1"/>
</dbReference>
<proteinExistence type="inferred from homology"/>
<evidence type="ECO:0000256" key="1">
    <source>
        <dbReference type="ARBA" id="ARBA00022857"/>
    </source>
</evidence>
<reference evidence="7" key="3">
    <citation type="journal article" date="2016" name="Gigascience">
        <title>De novo construction of an expanded transcriptome assembly for the western tarnished plant bug, Lygus hesperus.</title>
        <authorList>
            <person name="Tassone E.E."/>
            <person name="Geib S.M."/>
            <person name="Hall B."/>
            <person name="Fabrick J.A."/>
            <person name="Brent C.S."/>
            <person name="Hull J.J."/>
        </authorList>
    </citation>
    <scope>NUCLEOTIDE SEQUENCE</scope>
</reference>
<keyword evidence="2" id="KW-0752">Steroid biosynthesis</keyword>
<dbReference type="GO" id="GO:0030497">
    <property type="term" value="P:fatty acid elongation"/>
    <property type="evidence" value="ECO:0007669"/>
    <property type="project" value="TreeGrafter"/>
</dbReference>
<evidence type="ECO:0000256" key="5">
    <source>
        <dbReference type="SAM" id="MobiDB-lite"/>
    </source>
</evidence>
<evidence type="ECO:0000313" key="7">
    <source>
        <dbReference type="EMBL" id="JAQ02951.1"/>
    </source>
</evidence>
<dbReference type="GO" id="GO:0016491">
    <property type="term" value="F:oxidoreductase activity"/>
    <property type="evidence" value="ECO:0007669"/>
    <property type="project" value="UniProtKB-KW"/>
</dbReference>
<dbReference type="InterPro" id="IPR002347">
    <property type="entry name" value="SDR_fam"/>
</dbReference>
<gene>
    <name evidence="6" type="primary">hsd17b12-a</name>
    <name evidence="6" type="ORF">CM83_2619</name>
    <name evidence="7" type="ORF">g.97791</name>
</gene>
<keyword evidence="2" id="KW-0443">Lipid metabolism</keyword>
<keyword evidence="3" id="KW-0560">Oxidoreductase</keyword>
<feature type="compositionally biased region" description="Polar residues" evidence="5">
    <location>
        <begin position="170"/>
        <end position="179"/>
    </location>
</feature>
<protein>
    <submittedName>
        <fullName evidence="6">Estradiol 17-beta-dehydrogenase 12-A</fullName>
    </submittedName>
</protein>
<organism evidence="6">
    <name type="scientific">Lygus hesperus</name>
    <name type="common">Western plant bug</name>
    <dbReference type="NCBI Taxonomy" id="30085"/>
    <lineage>
        <taxon>Eukaryota</taxon>
        <taxon>Metazoa</taxon>
        <taxon>Ecdysozoa</taxon>
        <taxon>Arthropoda</taxon>
        <taxon>Hexapoda</taxon>
        <taxon>Insecta</taxon>
        <taxon>Pterygota</taxon>
        <taxon>Neoptera</taxon>
        <taxon>Paraneoptera</taxon>
        <taxon>Hemiptera</taxon>
        <taxon>Heteroptera</taxon>
        <taxon>Panheteroptera</taxon>
        <taxon>Cimicomorpha</taxon>
        <taxon>Miridae</taxon>
        <taxon>Mirini</taxon>
        <taxon>Lygus</taxon>
    </lineage>
</organism>